<name>A0AA37VUY8_9GAMM</name>
<feature type="signal peptide" evidence="1">
    <location>
        <begin position="1"/>
        <end position="18"/>
    </location>
</feature>
<dbReference type="AlphaFoldDB" id="A0AA37VUY8"/>
<comment type="caution">
    <text evidence="2">The sequence shown here is derived from an EMBL/GenBank/DDBJ whole genome shotgun (WGS) entry which is preliminary data.</text>
</comment>
<feature type="chain" id="PRO_5041242161" description="Lipoprotein" evidence="1">
    <location>
        <begin position="19"/>
        <end position="208"/>
    </location>
</feature>
<gene>
    <name evidence="2" type="ORF">GCM10007895_12700</name>
</gene>
<dbReference type="EMBL" id="BSNC01000003">
    <property type="protein sequence ID" value="GLP95964.1"/>
    <property type="molecule type" value="Genomic_DNA"/>
</dbReference>
<evidence type="ECO:0000256" key="1">
    <source>
        <dbReference type="SAM" id="SignalP"/>
    </source>
</evidence>
<dbReference type="Proteomes" id="UP001161422">
    <property type="component" value="Unassembled WGS sequence"/>
</dbReference>
<evidence type="ECO:0008006" key="4">
    <source>
        <dbReference type="Google" id="ProtNLM"/>
    </source>
</evidence>
<evidence type="ECO:0000313" key="2">
    <source>
        <dbReference type="EMBL" id="GLP95964.1"/>
    </source>
</evidence>
<sequence>MKKVTTAALMIFILSACGGEEAVTENWVEVSPNNWKLGPLNETVLPQNPALSPYQEMQGNSFNHYGYSTDQRHLYNHYRYTESLDQQTRTRTYMIEQLPFGLRYVSTFTSDLAPTIHSVEAQEDGYLSVRDHRDSTILECNPPERTFNHTECVHAGSQLHIITDITHRPAPPSMVEKPDPLKGTDLANGEHTIRLLNYYLGELGIEWL</sequence>
<accession>A0AA37VUY8</accession>
<reference evidence="2" key="2">
    <citation type="submission" date="2023-01" db="EMBL/GenBank/DDBJ databases">
        <title>Draft genome sequence of Paraferrimonas sedimenticola strain NBRC 101628.</title>
        <authorList>
            <person name="Sun Q."/>
            <person name="Mori K."/>
        </authorList>
    </citation>
    <scope>NUCLEOTIDE SEQUENCE</scope>
    <source>
        <strain evidence="2">NBRC 101628</strain>
    </source>
</reference>
<dbReference type="PROSITE" id="PS51257">
    <property type="entry name" value="PROKAR_LIPOPROTEIN"/>
    <property type="match status" value="1"/>
</dbReference>
<evidence type="ECO:0000313" key="3">
    <source>
        <dbReference type="Proteomes" id="UP001161422"/>
    </source>
</evidence>
<protein>
    <recommendedName>
        <fullName evidence="4">Lipoprotein</fullName>
    </recommendedName>
</protein>
<reference evidence="2" key="1">
    <citation type="journal article" date="2014" name="Int. J. Syst. Evol. Microbiol.">
        <title>Complete genome sequence of Corynebacterium casei LMG S-19264T (=DSM 44701T), isolated from a smear-ripened cheese.</title>
        <authorList>
            <consortium name="US DOE Joint Genome Institute (JGI-PGF)"/>
            <person name="Walter F."/>
            <person name="Albersmeier A."/>
            <person name="Kalinowski J."/>
            <person name="Ruckert C."/>
        </authorList>
    </citation>
    <scope>NUCLEOTIDE SEQUENCE</scope>
    <source>
        <strain evidence="2">NBRC 101628</strain>
    </source>
</reference>
<keyword evidence="3" id="KW-1185">Reference proteome</keyword>
<dbReference type="RefSeq" id="WP_095506527.1">
    <property type="nucleotide sequence ID" value="NZ_BSNC01000003.1"/>
</dbReference>
<organism evidence="2 3">
    <name type="scientific">Paraferrimonas sedimenticola</name>
    <dbReference type="NCBI Taxonomy" id="375674"/>
    <lineage>
        <taxon>Bacteria</taxon>
        <taxon>Pseudomonadati</taxon>
        <taxon>Pseudomonadota</taxon>
        <taxon>Gammaproteobacteria</taxon>
        <taxon>Alteromonadales</taxon>
        <taxon>Ferrimonadaceae</taxon>
        <taxon>Paraferrimonas</taxon>
    </lineage>
</organism>
<keyword evidence="1" id="KW-0732">Signal</keyword>
<proteinExistence type="predicted"/>